<sequence length="447" mass="50637">MKAVHYRWPMVIEAAYSVLHDRNGDQKAGRQGKETRREPNSSTMAIALRAARLTGTMNVPGTISKESQTDLSPTLVCIPHFWYLRQISIEEWYLNAWIAPIIAVGSSANPRRASFCPVMLTVLQCVEVVALTTVLPFYILGRLALSFFTTERHKTWRAVCTHALFRFVAGHVAYKIGVSPTIEELPDGAKLLWIGAKRVQAPAVRPWWCIPIRLWTVIYAILSTSSTRARETRYSHWYRNTSLSNLKTLGTPALRRKTRGTAELVPRITTWVPPRSQHLRMYSGEFSALGMNLWRLIFESSKGQLESRQQGNERDGCARSQYCRVLKVLAGAVTVITSSMKRLHYILAQYLASVVARAGATWGIGTLKTLTAKVDRKMQAKQLEEYALPFIRLILTRIVSCKKQRIRTLPADEVYPVYHEGLLTGDGYLSPTRSLKLMLAGHQYLYR</sequence>
<evidence type="ECO:0000256" key="1">
    <source>
        <dbReference type="SAM" id="MobiDB-lite"/>
    </source>
</evidence>
<feature type="transmembrane region" description="Helical" evidence="2">
    <location>
        <begin position="128"/>
        <end position="148"/>
    </location>
</feature>
<reference evidence="4" key="1">
    <citation type="journal article" date="2017" name="Nat. Ecol. Evol.">
        <title>Genome expansion and lineage-specific genetic innovations in the forest pathogenic fungi Armillaria.</title>
        <authorList>
            <person name="Sipos G."/>
            <person name="Prasanna A.N."/>
            <person name="Walter M.C."/>
            <person name="O'Connor E."/>
            <person name="Balint B."/>
            <person name="Krizsan K."/>
            <person name="Kiss B."/>
            <person name="Hess J."/>
            <person name="Varga T."/>
            <person name="Slot J."/>
            <person name="Riley R."/>
            <person name="Boka B."/>
            <person name="Rigling D."/>
            <person name="Barry K."/>
            <person name="Lee J."/>
            <person name="Mihaltcheva S."/>
            <person name="LaButti K."/>
            <person name="Lipzen A."/>
            <person name="Waldron R."/>
            <person name="Moloney N.M."/>
            <person name="Sperisen C."/>
            <person name="Kredics L."/>
            <person name="Vagvoelgyi C."/>
            <person name="Patrignani A."/>
            <person name="Fitzpatrick D."/>
            <person name="Nagy I."/>
            <person name="Doyle S."/>
            <person name="Anderson J.B."/>
            <person name="Grigoriev I.V."/>
            <person name="Gueldener U."/>
            <person name="Muensterkoetter M."/>
            <person name="Nagy L.G."/>
        </authorList>
    </citation>
    <scope>NUCLEOTIDE SEQUENCE [LARGE SCALE GENOMIC DNA]</scope>
    <source>
        <strain evidence="4">Ar21-2</strain>
    </source>
</reference>
<feature type="compositionally biased region" description="Basic and acidic residues" evidence="1">
    <location>
        <begin position="23"/>
        <end position="39"/>
    </location>
</feature>
<organism evidence="3 4">
    <name type="scientific">Armillaria gallica</name>
    <name type="common">Bulbous honey fungus</name>
    <name type="synonym">Armillaria bulbosa</name>
    <dbReference type="NCBI Taxonomy" id="47427"/>
    <lineage>
        <taxon>Eukaryota</taxon>
        <taxon>Fungi</taxon>
        <taxon>Dikarya</taxon>
        <taxon>Basidiomycota</taxon>
        <taxon>Agaricomycotina</taxon>
        <taxon>Agaricomycetes</taxon>
        <taxon>Agaricomycetidae</taxon>
        <taxon>Agaricales</taxon>
        <taxon>Marasmiineae</taxon>
        <taxon>Physalacriaceae</taxon>
        <taxon>Armillaria</taxon>
    </lineage>
</organism>
<dbReference type="OrthoDB" id="2152029at2759"/>
<keyword evidence="2" id="KW-0472">Membrane</keyword>
<dbReference type="AlphaFoldDB" id="A0A2H3DAN9"/>
<keyword evidence="4" id="KW-1185">Reference proteome</keyword>
<keyword evidence="2" id="KW-0812">Transmembrane</keyword>
<proteinExistence type="predicted"/>
<dbReference type="Proteomes" id="UP000217790">
    <property type="component" value="Unassembled WGS sequence"/>
</dbReference>
<keyword evidence="2" id="KW-1133">Transmembrane helix</keyword>
<dbReference type="EMBL" id="KZ293686">
    <property type="protein sequence ID" value="PBK86137.1"/>
    <property type="molecule type" value="Genomic_DNA"/>
</dbReference>
<evidence type="ECO:0000313" key="4">
    <source>
        <dbReference type="Proteomes" id="UP000217790"/>
    </source>
</evidence>
<name>A0A2H3DAN9_ARMGA</name>
<dbReference type="InParanoid" id="A0A2H3DAN9"/>
<protein>
    <submittedName>
        <fullName evidence="3">Uncharacterized protein</fullName>
    </submittedName>
</protein>
<gene>
    <name evidence="3" type="ORF">ARMGADRAFT_1035861</name>
</gene>
<accession>A0A2H3DAN9</accession>
<feature type="region of interest" description="Disordered" evidence="1">
    <location>
        <begin position="23"/>
        <end position="42"/>
    </location>
</feature>
<evidence type="ECO:0000256" key="2">
    <source>
        <dbReference type="SAM" id="Phobius"/>
    </source>
</evidence>
<evidence type="ECO:0000313" key="3">
    <source>
        <dbReference type="EMBL" id="PBK86137.1"/>
    </source>
</evidence>